<proteinExistence type="predicted"/>
<keyword evidence="3" id="KW-1185">Reference proteome</keyword>
<accession>K8WF85</accession>
<sequence length="112" mass="12974">MSVALPVQAQFEAYNAHDIDTFMACFSEDFKAYRMPTEIATMVGKVPLKEFYTQHRFNNPKLKAELISRMVLGNKVFDYERIYGLSSEPIESVAVFEVENNLIKTAWFYFPS</sequence>
<protein>
    <submittedName>
        <fullName evidence="2">Steroid delta-isomerase domain-containing protein</fullName>
    </submittedName>
</protein>
<reference evidence="2 3" key="1">
    <citation type="journal article" date="2012" name="BMC Genomics">
        <title>Comparative genomics of bacteria in the genus Providencia isolated from wild Drosophila melanogaster.</title>
        <authorList>
            <person name="Galac M.R."/>
            <person name="Lazzaro B.P."/>
        </authorList>
    </citation>
    <scope>NUCLEOTIDE SEQUENCE [LARGE SCALE GENOMIC DNA]</scope>
    <source>
        <strain evidence="2 3">DSM 19968</strain>
    </source>
</reference>
<dbReference type="InterPro" id="IPR037401">
    <property type="entry name" value="SnoaL-like"/>
</dbReference>
<dbReference type="InterPro" id="IPR008317">
    <property type="entry name" value="UCP030561"/>
</dbReference>
<gene>
    <name evidence="2" type="ORF">OOA_16057</name>
</gene>
<dbReference type="EMBL" id="AKKL01000045">
    <property type="protein sequence ID" value="EKT56142.1"/>
    <property type="molecule type" value="Genomic_DNA"/>
</dbReference>
<feature type="domain" description="SnoaL-like" evidence="1">
    <location>
        <begin position="7"/>
        <end position="104"/>
    </location>
</feature>
<dbReference type="OrthoDB" id="9799296at2"/>
<dbReference type="Pfam" id="PF12680">
    <property type="entry name" value="SnoaL_2"/>
    <property type="match status" value="1"/>
</dbReference>
<dbReference type="SUPFAM" id="SSF54427">
    <property type="entry name" value="NTF2-like"/>
    <property type="match status" value="1"/>
</dbReference>
<name>K8WF85_9GAMM</name>
<dbReference type="eggNOG" id="COG4538">
    <property type="taxonomic scope" value="Bacteria"/>
</dbReference>
<evidence type="ECO:0000259" key="1">
    <source>
        <dbReference type="Pfam" id="PF12680"/>
    </source>
</evidence>
<keyword evidence="2" id="KW-0413">Isomerase</keyword>
<evidence type="ECO:0000313" key="3">
    <source>
        <dbReference type="Proteomes" id="UP000009336"/>
    </source>
</evidence>
<organism evidence="2 3">
    <name type="scientific">Providencia burhodogranariea DSM 19968</name>
    <dbReference type="NCBI Taxonomy" id="1141662"/>
    <lineage>
        <taxon>Bacteria</taxon>
        <taxon>Pseudomonadati</taxon>
        <taxon>Pseudomonadota</taxon>
        <taxon>Gammaproteobacteria</taxon>
        <taxon>Enterobacterales</taxon>
        <taxon>Morganellaceae</taxon>
        <taxon>Providencia</taxon>
    </lineage>
</organism>
<dbReference type="GO" id="GO:0016853">
    <property type="term" value="F:isomerase activity"/>
    <property type="evidence" value="ECO:0007669"/>
    <property type="project" value="UniProtKB-KW"/>
</dbReference>
<dbReference type="STRING" id="1141662.OOA_16057"/>
<dbReference type="RefSeq" id="WP_008913194.1">
    <property type="nucleotide sequence ID" value="NZ_KB233224.1"/>
</dbReference>
<dbReference type="PIRSF" id="PIRSF030561">
    <property type="entry name" value="UCP030561"/>
    <property type="match status" value="1"/>
</dbReference>
<dbReference type="HOGENOM" id="CLU_135625_1_0_6"/>
<dbReference type="InterPro" id="IPR032710">
    <property type="entry name" value="NTF2-like_dom_sf"/>
</dbReference>
<dbReference type="Proteomes" id="UP000009336">
    <property type="component" value="Unassembled WGS sequence"/>
</dbReference>
<dbReference type="Gene3D" id="3.10.450.50">
    <property type="match status" value="1"/>
</dbReference>
<dbReference type="AlphaFoldDB" id="K8WF85"/>
<evidence type="ECO:0000313" key="2">
    <source>
        <dbReference type="EMBL" id="EKT56142.1"/>
    </source>
</evidence>
<dbReference type="PATRIC" id="fig|1141662.3.peg.3254"/>
<comment type="caution">
    <text evidence="2">The sequence shown here is derived from an EMBL/GenBank/DDBJ whole genome shotgun (WGS) entry which is preliminary data.</text>
</comment>